<dbReference type="GO" id="GO:0016020">
    <property type="term" value="C:membrane"/>
    <property type="evidence" value="ECO:0007669"/>
    <property type="project" value="GOC"/>
</dbReference>
<dbReference type="GO" id="GO:0009245">
    <property type="term" value="P:lipid A biosynthetic process"/>
    <property type="evidence" value="ECO:0007669"/>
    <property type="project" value="UniProtKB-UniPathway"/>
</dbReference>
<evidence type="ECO:0000313" key="8">
    <source>
        <dbReference type="Proteomes" id="UP000524246"/>
    </source>
</evidence>
<evidence type="ECO:0000259" key="6">
    <source>
        <dbReference type="Pfam" id="PF25087"/>
    </source>
</evidence>
<dbReference type="Proteomes" id="UP000524246">
    <property type="component" value="Unassembled WGS sequence"/>
</dbReference>
<keyword evidence="3 7" id="KW-0808">Transferase</keyword>
<gene>
    <name evidence="7" type="primary">lpxD</name>
    <name evidence="7" type="ORF">GYA55_03490</name>
</gene>
<dbReference type="NCBIfam" id="NF002060">
    <property type="entry name" value="PRK00892.1"/>
    <property type="match status" value="1"/>
</dbReference>
<organism evidence="7 8">
    <name type="scientific">SAR324 cluster bacterium</name>
    <dbReference type="NCBI Taxonomy" id="2024889"/>
    <lineage>
        <taxon>Bacteria</taxon>
        <taxon>Deltaproteobacteria</taxon>
        <taxon>SAR324 cluster</taxon>
    </lineage>
</organism>
<keyword evidence="1" id="KW-0444">Lipid biosynthesis</keyword>
<name>A0A7X9FQ73_9DELT</name>
<dbReference type="InterPro" id="IPR007691">
    <property type="entry name" value="LpxD"/>
</dbReference>
<dbReference type="InterPro" id="IPR056729">
    <property type="entry name" value="GMPPB_C"/>
</dbReference>
<proteinExistence type="inferred from homology"/>
<sequence length="326" mass="33736">GTVLGDAETVITGLCSLDESDSSALSFLREASLLKLKKVLSKPTAGALLVDCKLRSDINESPIPLVFVSDPLSALVSVLPYLCTTATHPTGISPKADIHPSAIIDENVSIGSFSVIGPNVHIEKDVVIHPHVTLYEGVHIGAGSIIHSGAVIREYVNIGAQNIIQNGAVIGAEGFGYIPDSNTSSGLVPVPQVGTVNTGAKVDVGANACIDRATLGSTRIGLGTKIDNLVQIGHNVSLGCHNILCGQVGIAGSSTTGDNVVMGGNAGVADHVNIASGVRLGAKCGVIKDIREKGDFLGFPALESKAWHRWYAFMMRSSREGKSGSD</sequence>
<dbReference type="EC" id="2.3.1.191" evidence="7"/>
<evidence type="ECO:0000256" key="4">
    <source>
        <dbReference type="ARBA" id="ARBA00023098"/>
    </source>
</evidence>
<keyword evidence="5 7" id="KW-0012">Acyltransferase</keyword>
<keyword evidence="4" id="KW-0443">Lipid metabolism</keyword>
<dbReference type="SUPFAM" id="SSF51161">
    <property type="entry name" value="Trimeric LpxA-like enzymes"/>
    <property type="match status" value="1"/>
</dbReference>
<dbReference type="AlphaFoldDB" id="A0A7X9FQ73"/>
<dbReference type="NCBIfam" id="TIGR01853">
    <property type="entry name" value="lipid_A_lpxD"/>
    <property type="match status" value="1"/>
</dbReference>
<evidence type="ECO:0000256" key="3">
    <source>
        <dbReference type="ARBA" id="ARBA00022679"/>
    </source>
</evidence>
<feature type="non-terminal residue" evidence="7">
    <location>
        <position position="1"/>
    </location>
</feature>
<dbReference type="PANTHER" id="PTHR43378">
    <property type="entry name" value="UDP-3-O-ACYLGLUCOSAMINE N-ACYLTRANSFERASE"/>
    <property type="match status" value="1"/>
</dbReference>
<dbReference type="InterPro" id="IPR011004">
    <property type="entry name" value="Trimer_LpxA-like_sf"/>
</dbReference>
<comment type="caution">
    <text evidence="7">The sequence shown here is derived from an EMBL/GenBank/DDBJ whole genome shotgun (WGS) entry which is preliminary data.</text>
</comment>
<evidence type="ECO:0000256" key="1">
    <source>
        <dbReference type="ARBA" id="ARBA00022516"/>
    </source>
</evidence>
<evidence type="ECO:0000313" key="7">
    <source>
        <dbReference type="EMBL" id="NMC62209.1"/>
    </source>
</evidence>
<dbReference type="UniPathway" id="UPA00973"/>
<dbReference type="PANTHER" id="PTHR43378:SF2">
    <property type="entry name" value="UDP-3-O-ACYLGLUCOSAMINE N-ACYLTRANSFERASE 1, MITOCHONDRIAL-RELATED"/>
    <property type="match status" value="1"/>
</dbReference>
<reference evidence="7 8" key="1">
    <citation type="journal article" date="2020" name="Biotechnol. Biofuels">
        <title>New insights from the biogas microbiome by comprehensive genome-resolved metagenomics of nearly 1600 species originating from multiple anaerobic digesters.</title>
        <authorList>
            <person name="Campanaro S."/>
            <person name="Treu L."/>
            <person name="Rodriguez-R L.M."/>
            <person name="Kovalovszki A."/>
            <person name="Ziels R.M."/>
            <person name="Maus I."/>
            <person name="Zhu X."/>
            <person name="Kougias P.G."/>
            <person name="Basile A."/>
            <person name="Luo G."/>
            <person name="Schluter A."/>
            <person name="Konstantinidis K.T."/>
            <person name="Angelidaki I."/>
        </authorList>
    </citation>
    <scope>NUCLEOTIDE SEQUENCE [LARGE SCALE GENOMIC DNA]</scope>
    <source>
        <strain evidence="7">AS27yjCOA_65</strain>
    </source>
</reference>
<dbReference type="EMBL" id="JAAZON010000134">
    <property type="protein sequence ID" value="NMC62209.1"/>
    <property type="molecule type" value="Genomic_DNA"/>
</dbReference>
<dbReference type="CDD" id="cd03352">
    <property type="entry name" value="LbH_LpxD"/>
    <property type="match status" value="1"/>
</dbReference>
<dbReference type="HAMAP" id="MF_00523">
    <property type="entry name" value="LpxD"/>
    <property type="match status" value="1"/>
</dbReference>
<dbReference type="Gene3D" id="2.160.10.10">
    <property type="entry name" value="Hexapeptide repeat proteins"/>
    <property type="match status" value="1"/>
</dbReference>
<dbReference type="Pfam" id="PF25087">
    <property type="entry name" value="GMPPB_C"/>
    <property type="match status" value="1"/>
</dbReference>
<dbReference type="Gene3D" id="3.40.1390.10">
    <property type="entry name" value="MurE/MurF, N-terminal domain"/>
    <property type="match status" value="1"/>
</dbReference>
<keyword evidence="2" id="KW-0441">Lipid A biosynthesis</keyword>
<dbReference type="GO" id="GO:0103118">
    <property type="term" value="F:UDP-3-O-[(3R)-3-hydroxyacyl]-glucosamine N-acyltransferase activity"/>
    <property type="evidence" value="ECO:0007669"/>
    <property type="project" value="UniProtKB-EC"/>
</dbReference>
<protein>
    <submittedName>
        <fullName evidence="7">UDP-3-O-(3-hydroxymyristoyl)glucosamine N-acyltransferase</fullName>
        <ecNumber evidence="7">2.3.1.191</ecNumber>
    </submittedName>
</protein>
<feature type="domain" description="Mannose-1-phosphate guanyltransferase C-terminal" evidence="6">
    <location>
        <begin position="94"/>
        <end position="173"/>
    </location>
</feature>
<evidence type="ECO:0000256" key="5">
    <source>
        <dbReference type="ARBA" id="ARBA00023315"/>
    </source>
</evidence>
<evidence type="ECO:0000256" key="2">
    <source>
        <dbReference type="ARBA" id="ARBA00022556"/>
    </source>
</evidence>
<dbReference type="GO" id="GO:0016410">
    <property type="term" value="F:N-acyltransferase activity"/>
    <property type="evidence" value="ECO:0007669"/>
    <property type="project" value="InterPro"/>
</dbReference>
<accession>A0A7X9FQ73</accession>